<reference evidence="1 2" key="1">
    <citation type="journal article" date="2023" name="Sci. Data">
        <title>Genome assembly of the Korean intertidal mud-creeper Batillaria attramentaria.</title>
        <authorList>
            <person name="Patra A.K."/>
            <person name="Ho P.T."/>
            <person name="Jun S."/>
            <person name="Lee S.J."/>
            <person name="Kim Y."/>
            <person name="Won Y.J."/>
        </authorList>
    </citation>
    <scope>NUCLEOTIDE SEQUENCE [LARGE SCALE GENOMIC DNA]</scope>
    <source>
        <strain evidence="1">Wonlab-2016</strain>
    </source>
</reference>
<keyword evidence="2" id="KW-1185">Reference proteome</keyword>
<comment type="caution">
    <text evidence="1">The sequence shown here is derived from an EMBL/GenBank/DDBJ whole genome shotgun (WGS) entry which is preliminary data.</text>
</comment>
<gene>
    <name evidence="1" type="ORF">BaRGS_00007107</name>
</gene>
<name>A0ABD0LR87_9CAEN</name>
<accession>A0ABD0LR87</accession>
<sequence>MGAVQNGFASQWRQFAGEHCGQMFDRSVHRIAQCLTFAVTPRQRSQEVRSFTSEFRNLRPGGSFDRALQSLCSLLKWNDTFLRFIVIESDLLISVLQH</sequence>
<proteinExistence type="predicted"/>
<dbReference type="EMBL" id="JACVVK020000030">
    <property type="protein sequence ID" value="KAK7501676.1"/>
    <property type="molecule type" value="Genomic_DNA"/>
</dbReference>
<organism evidence="1 2">
    <name type="scientific">Batillaria attramentaria</name>
    <dbReference type="NCBI Taxonomy" id="370345"/>
    <lineage>
        <taxon>Eukaryota</taxon>
        <taxon>Metazoa</taxon>
        <taxon>Spiralia</taxon>
        <taxon>Lophotrochozoa</taxon>
        <taxon>Mollusca</taxon>
        <taxon>Gastropoda</taxon>
        <taxon>Caenogastropoda</taxon>
        <taxon>Sorbeoconcha</taxon>
        <taxon>Cerithioidea</taxon>
        <taxon>Batillariidae</taxon>
        <taxon>Batillaria</taxon>
    </lineage>
</organism>
<protein>
    <submittedName>
        <fullName evidence="1">Uncharacterized protein</fullName>
    </submittedName>
</protein>
<dbReference type="Proteomes" id="UP001519460">
    <property type="component" value="Unassembled WGS sequence"/>
</dbReference>
<dbReference type="AlphaFoldDB" id="A0ABD0LR87"/>
<evidence type="ECO:0000313" key="2">
    <source>
        <dbReference type="Proteomes" id="UP001519460"/>
    </source>
</evidence>
<evidence type="ECO:0000313" key="1">
    <source>
        <dbReference type="EMBL" id="KAK7501676.1"/>
    </source>
</evidence>